<evidence type="ECO:0000313" key="2">
    <source>
        <dbReference type="EMBL" id="RDX40463.1"/>
    </source>
</evidence>
<proteinExistence type="predicted"/>
<evidence type="ECO:0000313" key="3">
    <source>
        <dbReference type="Proteomes" id="UP000256964"/>
    </source>
</evidence>
<feature type="compositionally biased region" description="Polar residues" evidence="1">
    <location>
        <begin position="253"/>
        <end position="264"/>
    </location>
</feature>
<evidence type="ECO:0000256" key="1">
    <source>
        <dbReference type="SAM" id="MobiDB-lite"/>
    </source>
</evidence>
<reference evidence="2 3" key="1">
    <citation type="journal article" date="2018" name="Biotechnol. Biofuels">
        <title>Integrative visual omics of the white-rot fungus Polyporus brumalis exposes the biotechnological potential of its oxidative enzymes for delignifying raw plant biomass.</title>
        <authorList>
            <person name="Miyauchi S."/>
            <person name="Rancon A."/>
            <person name="Drula E."/>
            <person name="Hage H."/>
            <person name="Chaduli D."/>
            <person name="Favel A."/>
            <person name="Grisel S."/>
            <person name="Henrissat B."/>
            <person name="Herpoel-Gimbert I."/>
            <person name="Ruiz-Duenas F.J."/>
            <person name="Chevret D."/>
            <person name="Hainaut M."/>
            <person name="Lin J."/>
            <person name="Wang M."/>
            <person name="Pangilinan J."/>
            <person name="Lipzen A."/>
            <person name="Lesage-Meessen L."/>
            <person name="Navarro D."/>
            <person name="Riley R."/>
            <person name="Grigoriev I.V."/>
            <person name="Zhou S."/>
            <person name="Raouche S."/>
            <person name="Rosso M.N."/>
        </authorList>
    </citation>
    <scope>NUCLEOTIDE SEQUENCE [LARGE SCALE GENOMIC DNA]</scope>
    <source>
        <strain evidence="2 3">BRFM 1820</strain>
    </source>
</reference>
<name>A0A371CJL6_9APHY</name>
<gene>
    <name evidence="2" type="ORF">OH76DRAFT_337015</name>
</gene>
<feature type="region of interest" description="Disordered" evidence="1">
    <location>
        <begin position="249"/>
        <end position="277"/>
    </location>
</feature>
<dbReference type="EMBL" id="KZ857554">
    <property type="protein sequence ID" value="RDX40463.1"/>
    <property type="molecule type" value="Genomic_DNA"/>
</dbReference>
<accession>A0A371CJL6</accession>
<protein>
    <submittedName>
        <fullName evidence="2">Uncharacterized protein</fullName>
    </submittedName>
</protein>
<dbReference type="AlphaFoldDB" id="A0A371CJL6"/>
<sequence length="304" mass="33703">MFSSFSLRLHAASRMLHYLAARSSRDASAPQVSCCLRAMLAHPDSVAVTRQCAAEARLCGSLRAYRVVWVSVSRDIWICIRSPEQPQNGGDRAERTRRAMARDRSWADEFHFFFGVDCCKISISRLAIRMFEGLTSVGQSGAPRPSAVVLEQCSGRTEAVLWVVMFRARPEAVRLPKPAVFRLSWAELSRRLGELDGSAHDWVSSSRALKLGLDGASGRPAVDERTMRDISSCEQRNFLGTPVLRVYQPPGESVQSTATKNRGNAQEGGAEEDGGETCIGRVSSRFFALLQRRRGGQTRRQRSP</sequence>
<organism evidence="2 3">
    <name type="scientific">Lentinus brumalis</name>
    <dbReference type="NCBI Taxonomy" id="2498619"/>
    <lineage>
        <taxon>Eukaryota</taxon>
        <taxon>Fungi</taxon>
        <taxon>Dikarya</taxon>
        <taxon>Basidiomycota</taxon>
        <taxon>Agaricomycotina</taxon>
        <taxon>Agaricomycetes</taxon>
        <taxon>Polyporales</taxon>
        <taxon>Polyporaceae</taxon>
        <taxon>Lentinus</taxon>
    </lineage>
</organism>
<keyword evidence="3" id="KW-1185">Reference proteome</keyword>
<dbReference type="Proteomes" id="UP000256964">
    <property type="component" value="Unassembled WGS sequence"/>
</dbReference>